<dbReference type="SFLD" id="SFLDS00029">
    <property type="entry name" value="Radical_SAM"/>
    <property type="match status" value="1"/>
</dbReference>
<comment type="caution">
    <text evidence="23">The sequence shown here is derived from an EMBL/GenBank/DDBJ whole genome shotgun (WGS) entry which is preliminary data.</text>
</comment>
<organism evidence="23 24">
    <name type="scientific">Gambusia affinis</name>
    <name type="common">Western mosquitofish</name>
    <name type="synonym">Heterandria affinis</name>
    <dbReference type="NCBI Taxonomy" id="33528"/>
    <lineage>
        <taxon>Eukaryota</taxon>
        <taxon>Metazoa</taxon>
        <taxon>Chordata</taxon>
        <taxon>Craniata</taxon>
        <taxon>Vertebrata</taxon>
        <taxon>Euteleostomi</taxon>
        <taxon>Actinopterygii</taxon>
        <taxon>Neopterygii</taxon>
        <taxon>Teleostei</taxon>
        <taxon>Neoteleostei</taxon>
        <taxon>Acanthomorphata</taxon>
        <taxon>Ovalentaria</taxon>
        <taxon>Atherinomorphae</taxon>
        <taxon>Cyprinodontiformes</taxon>
        <taxon>Poeciliidae</taxon>
        <taxon>Poeciliinae</taxon>
        <taxon>Gambusia</taxon>
    </lineage>
</organism>
<dbReference type="Gene3D" id="3.30.70.640">
    <property type="entry name" value="Molybdopterin cofactor biosynthesis C (MoaC) domain"/>
    <property type="match status" value="1"/>
</dbReference>
<dbReference type="Gene3D" id="3.20.20.70">
    <property type="entry name" value="Aldolase class I"/>
    <property type="match status" value="1"/>
</dbReference>
<keyword evidence="12" id="KW-0547">Nucleotide-binding</keyword>
<dbReference type="Proteomes" id="UP000250572">
    <property type="component" value="Unassembled WGS sequence"/>
</dbReference>
<evidence type="ECO:0000256" key="5">
    <source>
        <dbReference type="ARBA" id="ARBA00009862"/>
    </source>
</evidence>
<reference evidence="23 24" key="1">
    <citation type="journal article" date="2018" name="G3 (Bethesda)">
        <title>A High-Quality Reference Genome for the Invasive Mosquitofish Gambusia affinis Using a Chicago Library.</title>
        <authorList>
            <person name="Hoffberg S.L."/>
            <person name="Troendle N.J."/>
            <person name="Glenn T.C."/>
            <person name="Mahmud O."/>
            <person name="Louha S."/>
            <person name="Chalopin D."/>
            <person name="Bennetzen J.L."/>
            <person name="Mauricio R."/>
        </authorList>
    </citation>
    <scope>NUCLEOTIDE SEQUENCE [LARGE SCALE GENOMIC DNA]</scope>
    <source>
        <strain evidence="23">NE01/NJP1002.9</strain>
        <tissue evidence="23">Muscle</tissue>
    </source>
</reference>
<comment type="cofactor">
    <cofactor evidence="2">
        <name>[4Fe-4S] cluster</name>
        <dbReference type="ChEBI" id="CHEBI:49883"/>
    </cofactor>
</comment>
<keyword evidence="13" id="KW-0408">Iron</keyword>
<comment type="subunit">
    <text evidence="20">Isoform MOCS1A and isoform MOCS1B probably form a heterooligomer.</text>
</comment>
<evidence type="ECO:0000256" key="7">
    <source>
        <dbReference type="ARBA" id="ARBA00012575"/>
    </source>
</evidence>
<dbReference type="CDD" id="cd01335">
    <property type="entry name" value="Radical_SAM"/>
    <property type="match status" value="1"/>
</dbReference>
<comment type="catalytic activity">
    <reaction evidence="18">
        <text>GTP + AH2 + S-adenosyl-L-methionine = (8S)-3',8-cyclo-7,8-dihydroguanosine 5'-triphosphate + 5'-deoxyadenosine + L-methionine + A + H(+)</text>
        <dbReference type="Rhea" id="RHEA:49576"/>
        <dbReference type="ChEBI" id="CHEBI:13193"/>
        <dbReference type="ChEBI" id="CHEBI:15378"/>
        <dbReference type="ChEBI" id="CHEBI:17319"/>
        <dbReference type="ChEBI" id="CHEBI:17499"/>
        <dbReference type="ChEBI" id="CHEBI:37565"/>
        <dbReference type="ChEBI" id="CHEBI:57844"/>
        <dbReference type="ChEBI" id="CHEBI:59789"/>
        <dbReference type="ChEBI" id="CHEBI:131766"/>
        <dbReference type="EC" id="4.1.99.22"/>
    </reaction>
</comment>
<dbReference type="GO" id="GO:0061798">
    <property type="term" value="F:GTP 3',8'-cyclase activity"/>
    <property type="evidence" value="ECO:0007669"/>
    <property type="project" value="UniProtKB-EC"/>
</dbReference>
<dbReference type="Pfam" id="PF06463">
    <property type="entry name" value="Mob_synth_C"/>
    <property type="match status" value="1"/>
</dbReference>
<dbReference type="SMART" id="SM00729">
    <property type="entry name" value="Elp3"/>
    <property type="match status" value="1"/>
</dbReference>
<evidence type="ECO:0000256" key="4">
    <source>
        <dbReference type="ARBA" id="ARBA00008484"/>
    </source>
</evidence>
<gene>
    <name evidence="23" type="ORF">CCH79_00004690</name>
</gene>
<dbReference type="PANTHER" id="PTHR22960">
    <property type="entry name" value="MOLYBDOPTERIN COFACTOR SYNTHESIS PROTEIN A"/>
    <property type="match status" value="1"/>
</dbReference>
<evidence type="ECO:0000256" key="19">
    <source>
        <dbReference type="ARBA" id="ARBA00054222"/>
    </source>
</evidence>
<keyword evidence="15" id="KW-0342">GTP-binding</keyword>
<feature type="compositionally biased region" description="Basic and acidic residues" evidence="21">
    <location>
        <begin position="10"/>
        <end position="27"/>
    </location>
</feature>
<dbReference type="FunFam" id="3.20.20.70:FF:000117">
    <property type="entry name" value="molybdenum cofactor biosynthesis protein 1"/>
    <property type="match status" value="1"/>
</dbReference>
<keyword evidence="11" id="KW-0479">Metal-binding</keyword>
<dbReference type="InterPro" id="IPR058240">
    <property type="entry name" value="rSAM_sf"/>
</dbReference>
<dbReference type="CDD" id="cd01420">
    <property type="entry name" value="MoaC_PE"/>
    <property type="match status" value="1"/>
</dbReference>
<dbReference type="PANTHER" id="PTHR22960:SF0">
    <property type="entry name" value="MOLYBDENUM COFACTOR BIOSYNTHESIS PROTEIN 1"/>
    <property type="match status" value="1"/>
</dbReference>
<evidence type="ECO:0000256" key="13">
    <source>
        <dbReference type="ARBA" id="ARBA00023004"/>
    </source>
</evidence>
<evidence type="ECO:0000256" key="18">
    <source>
        <dbReference type="ARBA" id="ARBA00048697"/>
    </source>
</evidence>
<dbReference type="SFLD" id="SFLDG01383">
    <property type="entry name" value="cyclic_pyranopterin_phosphate"/>
    <property type="match status" value="1"/>
</dbReference>
<evidence type="ECO:0000256" key="8">
    <source>
        <dbReference type="ARBA" id="ARBA00015273"/>
    </source>
</evidence>
<dbReference type="InterPro" id="IPR047594">
    <property type="entry name" value="MoaC_bact/euk"/>
</dbReference>
<evidence type="ECO:0000256" key="14">
    <source>
        <dbReference type="ARBA" id="ARBA00023014"/>
    </source>
</evidence>
<evidence type="ECO:0000256" key="12">
    <source>
        <dbReference type="ARBA" id="ARBA00022741"/>
    </source>
</evidence>
<dbReference type="SUPFAM" id="SSF55040">
    <property type="entry name" value="Molybdenum cofactor biosynthesis protein C, MoaC"/>
    <property type="match status" value="1"/>
</dbReference>
<dbReference type="InterPro" id="IPR010505">
    <property type="entry name" value="MoaA_twitch"/>
</dbReference>
<dbReference type="GO" id="GO:0061799">
    <property type="term" value="F:cyclic pyranopterin monophosphate synthase activity"/>
    <property type="evidence" value="ECO:0007669"/>
    <property type="project" value="UniProtKB-EC"/>
</dbReference>
<evidence type="ECO:0000256" key="2">
    <source>
        <dbReference type="ARBA" id="ARBA00001966"/>
    </source>
</evidence>
<dbReference type="Pfam" id="PF04055">
    <property type="entry name" value="Radical_SAM"/>
    <property type="match status" value="1"/>
</dbReference>
<evidence type="ECO:0000259" key="22">
    <source>
        <dbReference type="PROSITE" id="PS51918"/>
    </source>
</evidence>
<name>A0A315UZ73_GAMAF</name>
<feature type="region of interest" description="Disordered" evidence="21">
    <location>
        <begin position="1"/>
        <end position="27"/>
    </location>
</feature>
<dbReference type="InterPro" id="IPR007197">
    <property type="entry name" value="rSAM"/>
</dbReference>
<comment type="function">
    <text evidence="19">Isoform MOCS1A and isoform MOCS1B probably form a complex that catalyzes the conversion of 5'-GTP to cyclic pyranopterin monophosphate (cPMP). MOCS1A catalyzes the cyclization of GTP to (8S)-3',8-cyclo-7,8-dihydroguanosine 5'-triphosphate and MOCS1B catalyzes the subsequent conversion of (8S)-3',8-cyclo-7,8-dihydroguanosine 5'-triphosphate to cPMP.</text>
</comment>
<sequence length="784" mass="87837">MKNQFYTLKEPTKLNTERRRDESEEKGKRKAHYHWLSKLSETKTNMAAVTWRICFSLRNTRTFFARCHNRSDQRLFSSATHQENELELRDTSVTAANFQTRPRLERLTDEKVLPFSAFLTDSFDRRHNYLRISLTEKCNLRCDSHVGCSCRSGQYCMPEEGVKLTPRGQLLSTSEVLTLAQLFVREGVDKIRLTGGEPLIRPDVLDIIAELKKLVGLKTVAVTTNGINLSRLLPKLKDAGLDLINISLDSLVPAKFEFVVRRKGFHKVMESIDKAVELGYNPVKINCVVMRGLNEDELLDFVQLTEKKPLEVRFIEYMPFDGNKWNFKKMVSYQEMLDQIRQQWPNLERLQSGPADTAKTFKVPGFKGQLGFITSMSDNFCGSCNRLRITADGNLKVCLFGNSEVSLRDILRSGASDEELLQIIGAAVGRKKKQHAGMFSISQMKNRPMVLIDFSEMFLTRPENRQRASFIFTKLKRDPFLYLTASSDESRKEFEFLCLPGCTASTQTAFSCCFKSLVSGGSLIKTHSSKEKCHNVTPLHSDYNYDLIFTSHHTKKRTNMNFINEDPLRYAQSSVPNNPRSQSLSSFCTLKAKLNQKNLSVRLFHSQSSGEDHTHNTPSALDSPSSAKPQLTHTDAQGRAAMVDVGGKLPTGRTAAAGATVILGAVAFRLLRDNQLAKGDALTVAQLAGIMASKQTSTLIPLCHPLPLDHASISFQLDELHCSVIITATCHTTSRTGVEMEALTAASVAALTVYDMCKAVSHEIVITDVKLLSKTGMQINVMCM</sequence>
<protein>
    <recommendedName>
        <fullName evidence="8">Molybdenum cofactor biosynthesis protein 1</fullName>
        <ecNumber evidence="6">4.1.99.22</ecNumber>
        <ecNumber evidence="7">4.6.1.17</ecNumber>
    </recommendedName>
</protein>
<dbReference type="EMBL" id="NHOQ01002481">
    <property type="protein sequence ID" value="PWA16339.1"/>
    <property type="molecule type" value="Genomic_DNA"/>
</dbReference>
<dbReference type="InterPro" id="IPR040064">
    <property type="entry name" value="MoaA-like"/>
</dbReference>
<comment type="similarity">
    <text evidence="4">In the C-terminal section; belongs to the MoaC family.</text>
</comment>
<evidence type="ECO:0000256" key="6">
    <source>
        <dbReference type="ARBA" id="ARBA00012167"/>
    </source>
</evidence>
<dbReference type="SFLD" id="SFLDG01067">
    <property type="entry name" value="SPASM/twitch_domain_containing"/>
    <property type="match status" value="1"/>
</dbReference>
<dbReference type="Pfam" id="PF01967">
    <property type="entry name" value="MoaC"/>
    <property type="match status" value="1"/>
</dbReference>
<dbReference type="NCBIfam" id="TIGR00581">
    <property type="entry name" value="moaC"/>
    <property type="match status" value="1"/>
</dbReference>
<evidence type="ECO:0000256" key="16">
    <source>
        <dbReference type="ARBA" id="ARBA00023150"/>
    </source>
</evidence>
<dbReference type="EC" id="4.1.99.22" evidence="6"/>
<keyword evidence="9" id="KW-0004">4Fe-4S</keyword>
<dbReference type="AlphaFoldDB" id="A0A315UZ73"/>
<feature type="domain" description="Radical SAM core" evidence="22">
    <location>
        <begin position="122"/>
        <end position="346"/>
    </location>
</feature>
<dbReference type="InterPro" id="IPR013785">
    <property type="entry name" value="Aldolase_TIM"/>
</dbReference>
<evidence type="ECO:0000256" key="10">
    <source>
        <dbReference type="ARBA" id="ARBA00022691"/>
    </source>
</evidence>
<evidence type="ECO:0000256" key="20">
    <source>
        <dbReference type="ARBA" id="ARBA00063038"/>
    </source>
</evidence>
<accession>A0A315UZ73</accession>
<evidence type="ECO:0000313" key="24">
    <source>
        <dbReference type="Proteomes" id="UP000250572"/>
    </source>
</evidence>
<dbReference type="InterPro" id="IPR002820">
    <property type="entry name" value="Mopterin_CF_biosynth-C_dom"/>
</dbReference>
<evidence type="ECO:0000256" key="9">
    <source>
        <dbReference type="ARBA" id="ARBA00022485"/>
    </source>
</evidence>
<dbReference type="EC" id="4.6.1.17" evidence="7"/>
<dbReference type="InterPro" id="IPR050105">
    <property type="entry name" value="MoCo_biosynth_MoaA/MoaC"/>
</dbReference>
<evidence type="ECO:0000256" key="21">
    <source>
        <dbReference type="SAM" id="MobiDB-lite"/>
    </source>
</evidence>
<dbReference type="PROSITE" id="PS51918">
    <property type="entry name" value="RADICAL_SAM"/>
    <property type="match status" value="1"/>
</dbReference>
<evidence type="ECO:0000256" key="11">
    <source>
        <dbReference type="ARBA" id="ARBA00022723"/>
    </source>
</evidence>
<comment type="catalytic activity">
    <reaction evidence="1">
        <text>(8S)-3',8-cyclo-7,8-dihydroguanosine 5'-triphosphate = cyclic pyranopterin phosphate + diphosphate</text>
        <dbReference type="Rhea" id="RHEA:49580"/>
        <dbReference type="ChEBI" id="CHEBI:33019"/>
        <dbReference type="ChEBI" id="CHEBI:59648"/>
        <dbReference type="ChEBI" id="CHEBI:131766"/>
        <dbReference type="EC" id="4.6.1.17"/>
    </reaction>
</comment>
<dbReference type="GO" id="GO:0051539">
    <property type="term" value="F:4 iron, 4 sulfur cluster binding"/>
    <property type="evidence" value="ECO:0007669"/>
    <property type="project" value="UniProtKB-KW"/>
</dbReference>
<dbReference type="InterPro" id="IPR023045">
    <property type="entry name" value="MoaC"/>
</dbReference>
<keyword evidence="10" id="KW-0949">S-adenosyl-L-methionine</keyword>
<comment type="similarity">
    <text evidence="5">In the N-terminal section; belongs to the radical SAM superfamily. MoaA family.</text>
</comment>
<dbReference type="InterPro" id="IPR013483">
    <property type="entry name" value="MoaA"/>
</dbReference>
<dbReference type="UniPathway" id="UPA00344"/>
<evidence type="ECO:0000256" key="15">
    <source>
        <dbReference type="ARBA" id="ARBA00023134"/>
    </source>
</evidence>
<dbReference type="InterPro" id="IPR036522">
    <property type="entry name" value="MoaC_sf"/>
</dbReference>
<dbReference type="NCBIfam" id="TIGR02666">
    <property type="entry name" value="moaA"/>
    <property type="match status" value="1"/>
</dbReference>
<proteinExistence type="inferred from homology"/>
<dbReference type="SUPFAM" id="SSF102114">
    <property type="entry name" value="Radical SAM enzymes"/>
    <property type="match status" value="1"/>
</dbReference>
<dbReference type="GO" id="GO:0046872">
    <property type="term" value="F:metal ion binding"/>
    <property type="evidence" value="ECO:0007669"/>
    <property type="project" value="UniProtKB-KW"/>
</dbReference>
<dbReference type="GO" id="GO:0006777">
    <property type="term" value="P:Mo-molybdopterin cofactor biosynthetic process"/>
    <property type="evidence" value="ECO:0007669"/>
    <property type="project" value="UniProtKB-KW"/>
</dbReference>
<keyword evidence="17" id="KW-0456">Lyase</keyword>
<evidence type="ECO:0000256" key="17">
    <source>
        <dbReference type="ARBA" id="ARBA00023239"/>
    </source>
</evidence>
<dbReference type="CDD" id="cd21117">
    <property type="entry name" value="Twitch_MoaA"/>
    <property type="match status" value="1"/>
</dbReference>
<keyword evidence="16" id="KW-0501">Molybdenum cofactor biosynthesis</keyword>
<keyword evidence="14" id="KW-0411">Iron-sulfur</keyword>
<keyword evidence="24" id="KW-1185">Reference proteome</keyword>
<feature type="compositionally biased region" description="Polar residues" evidence="21">
    <location>
        <begin position="616"/>
        <end position="634"/>
    </location>
</feature>
<dbReference type="InterPro" id="IPR006638">
    <property type="entry name" value="Elp3/MiaA/NifB-like_rSAM"/>
</dbReference>
<dbReference type="SFLD" id="SFLDG01386">
    <property type="entry name" value="main_SPASM_domain-containing"/>
    <property type="match status" value="1"/>
</dbReference>
<dbReference type="STRING" id="33528.ENSGAFP00000028894"/>
<comment type="pathway">
    <text evidence="3">Cofactor biosynthesis; molybdopterin biosynthesis.</text>
</comment>
<feature type="region of interest" description="Disordered" evidence="21">
    <location>
        <begin position="606"/>
        <end position="634"/>
    </location>
</feature>
<dbReference type="NCBIfam" id="NF006870">
    <property type="entry name" value="PRK09364.1"/>
    <property type="match status" value="1"/>
</dbReference>
<evidence type="ECO:0000256" key="3">
    <source>
        <dbReference type="ARBA" id="ARBA00005046"/>
    </source>
</evidence>
<dbReference type="GO" id="GO:0005525">
    <property type="term" value="F:GTP binding"/>
    <property type="evidence" value="ECO:0007669"/>
    <property type="project" value="UniProtKB-KW"/>
</dbReference>
<evidence type="ECO:0000256" key="1">
    <source>
        <dbReference type="ARBA" id="ARBA00001637"/>
    </source>
</evidence>
<evidence type="ECO:0000313" key="23">
    <source>
        <dbReference type="EMBL" id="PWA16339.1"/>
    </source>
</evidence>